<proteinExistence type="predicted"/>
<evidence type="ECO:0000313" key="1">
    <source>
        <dbReference type="EMBL" id="OAV88802.1"/>
    </source>
</evidence>
<sequence>MVGARQGGRGTGVAIPPITDIVVSVLQEYSPRHALMSRAEVAASINVSLVVRMAYLWLHMYMQRQQDRTTTLVRSPWEQINRHLEAMRRKSWDYKSAELFDGTKTAKDLAGIAVSLPSEEEVEEILVRRAQEAPEDKDKGVVADTF</sequence>
<dbReference type="AlphaFoldDB" id="A0A180G900"/>
<name>A0A180G900_PUCT1</name>
<protein>
    <submittedName>
        <fullName evidence="1 2">Uncharacterized protein</fullName>
    </submittedName>
</protein>
<dbReference type="EnsemblFungi" id="PTTG_02680-t43_1">
    <property type="protein sequence ID" value="PTTG_02680-t43_1-p1"/>
    <property type="gene ID" value="PTTG_02680"/>
</dbReference>
<dbReference type="Proteomes" id="UP000005240">
    <property type="component" value="Unassembled WGS sequence"/>
</dbReference>
<gene>
    <name evidence="1" type="ORF">PTTG_02680</name>
</gene>
<reference evidence="2 3" key="3">
    <citation type="journal article" date="2017" name="G3 (Bethesda)">
        <title>Comparative analysis highlights variable genome content of wheat rusts and divergence of the mating loci.</title>
        <authorList>
            <person name="Cuomo C.A."/>
            <person name="Bakkeren G."/>
            <person name="Khalil H.B."/>
            <person name="Panwar V."/>
            <person name="Joly D."/>
            <person name="Linning R."/>
            <person name="Sakthikumar S."/>
            <person name="Song X."/>
            <person name="Adiconis X."/>
            <person name="Fan L."/>
            <person name="Goldberg J.M."/>
            <person name="Levin J.Z."/>
            <person name="Young S."/>
            <person name="Zeng Q."/>
            <person name="Anikster Y."/>
            <person name="Bruce M."/>
            <person name="Wang M."/>
            <person name="Yin C."/>
            <person name="McCallum B."/>
            <person name="Szabo L.J."/>
            <person name="Hulbert S."/>
            <person name="Chen X."/>
            <person name="Fellers J.P."/>
        </authorList>
    </citation>
    <scope>NUCLEOTIDE SEQUENCE</scope>
    <source>
        <strain evidence="3">Isolate 1-1 / race 1 (BBBD)</strain>
        <strain evidence="2">isolate 1-1 / race 1 (BBBD)</strain>
    </source>
</reference>
<reference evidence="1" key="1">
    <citation type="submission" date="2009-11" db="EMBL/GenBank/DDBJ databases">
        <authorList>
            <consortium name="The Broad Institute Genome Sequencing Platform"/>
            <person name="Ward D."/>
            <person name="Feldgarden M."/>
            <person name="Earl A."/>
            <person name="Young S.K."/>
            <person name="Zeng Q."/>
            <person name="Koehrsen M."/>
            <person name="Alvarado L."/>
            <person name="Berlin A."/>
            <person name="Bochicchio J."/>
            <person name="Borenstein D."/>
            <person name="Chapman S.B."/>
            <person name="Chen Z."/>
            <person name="Engels R."/>
            <person name="Freedman E."/>
            <person name="Gellesch M."/>
            <person name="Goldberg J."/>
            <person name="Griggs A."/>
            <person name="Gujja S."/>
            <person name="Heilman E."/>
            <person name="Heiman D."/>
            <person name="Hepburn T."/>
            <person name="Howarth C."/>
            <person name="Jen D."/>
            <person name="Larson L."/>
            <person name="Lewis B."/>
            <person name="Mehta T."/>
            <person name="Park D."/>
            <person name="Pearson M."/>
            <person name="Roberts A."/>
            <person name="Saif S."/>
            <person name="Shea T."/>
            <person name="Shenoy N."/>
            <person name="Sisk P."/>
            <person name="Stolte C."/>
            <person name="Sykes S."/>
            <person name="Thomson T."/>
            <person name="Walk T."/>
            <person name="White J."/>
            <person name="Yandava C."/>
            <person name="Izard J."/>
            <person name="Baranova O.V."/>
            <person name="Blanton J.M."/>
            <person name="Tanner A.C."/>
            <person name="Dewhirst F.E."/>
            <person name="Haas B."/>
            <person name="Nusbaum C."/>
            <person name="Birren B."/>
        </authorList>
    </citation>
    <scope>NUCLEOTIDE SEQUENCE [LARGE SCALE GENOMIC DNA]</scope>
    <source>
        <strain evidence="1">1-1 BBBD Race 1</strain>
    </source>
</reference>
<dbReference type="VEuPathDB" id="FungiDB:PTTG_02680"/>
<reference evidence="2" key="4">
    <citation type="submission" date="2025-05" db="UniProtKB">
        <authorList>
            <consortium name="EnsemblFungi"/>
        </authorList>
    </citation>
    <scope>IDENTIFICATION</scope>
    <source>
        <strain evidence="2">isolate 1-1 / race 1 (BBBD)</strain>
    </source>
</reference>
<keyword evidence="3" id="KW-1185">Reference proteome</keyword>
<accession>A0A180G900</accession>
<dbReference type="EMBL" id="ADAS02000153">
    <property type="protein sequence ID" value="OAV88802.1"/>
    <property type="molecule type" value="Genomic_DNA"/>
</dbReference>
<reference evidence="1" key="2">
    <citation type="submission" date="2016-05" db="EMBL/GenBank/DDBJ databases">
        <title>Comparative analysis highlights variable genome content of wheat rusts and divergence of the mating loci.</title>
        <authorList>
            <person name="Cuomo C.A."/>
            <person name="Bakkeren G."/>
            <person name="Szabo L."/>
            <person name="Khalil H."/>
            <person name="Joly D."/>
            <person name="Goldberg J."/>
            <person name="Young S."/>
            <person name="Zeng Q."/>
            <person name="Fellers J."/>
        </authorList>
    </citation>
    <scope>NUCLEOTIDE SEQUENCE [LARGE SCALE GENOMIC DNA]</scope>
    <source>
        <strain evidence="1">1-1 BBBD Race 1</strain>
    </source>
</reference>
<dbReference type="OrthoDB" id="2504051at2759"/>
<evidence type="ECO:0000313" key="3">
    <source>
        <dbReference type="Proteomes" id="UP000005240"/>
    </source>
</evidence>
<organism evidence="1">
    <name type="scientific">Puccinia triticina (isolate 1-1 / race 1 (BBBD))</name>
    <name type="common">Brown leaf rust fungus</name>
    <dbReference type="NCBI Taxonomy" id="630390"/>
    <lineage>
        <taxon>Eukaryota</taxon>
        <taxon>Fungi</taxon>
        <taxon>Dikarya</taxon>
        <taxon>Basidiomycota</taxon>
        <taxon>Pucciniomycotina</taxon>
        <taxon>Pucciniomycetes</taxon>
        <taxon>Pucciniales</taxon>
        <taxon>Pucciniaceae</taxon>
        <taxon>Puccinia</taxon>
    </lineage>
</organism>
<evidence type="ECO:0000313" key="2">
    <source>
        <dbReference type="EnsemblFungi" id="PTTG_02680-t43_1-p1"/>
    </source>
</evidence>